<dbReference type="AlphaFoldDB" id="A0A7J9NJJ9"/>
<dbReference type="EMBL" id="JACDUI010000002">
    <property type="protein sequence ID" value="MBA2840761.1"/>
    <property type="molecule type" value="Genomic_DNA"/>
</dbReference>
<keyword evidence="2" id="KW-0808">Transferase</keyword>
<name>A0A7J9NJJ9_METMI</name>
<evidence type="ECO:0000313" key="3">
    <source>
        <dbReference type="Proteomes" id="UP000563838"/>
    </source>
</evidence>
<reference evidence="2 3" key="1">
    <citation type="submission" date="2020-07" db="EMBL/GenBank/DDBJ databases">
        <title>Genomic Encyclopedia of Type Strains, Phase IV (KMG-V): Genome sequencing to study the core and pangenomes of soil and plant-associated prokaryotes.</title>
        <authorList>
            <person name="Whitman W."/>
        </authorList>
    </citation>
    <scope>NUCLEOTIDE SEQUENCE [LARGE SCALE GENOMIC DNA]</scope>
    <source>
        <strain evidence="2 3">A4</strain>
    </source>
</reference>
<dbReference type="Gene3D" id="3.40.50.12090">
    <property type="match status" value="1"/>
</dbReference>
<proteinExistence type="predicted"/>
<dbReference type="RefSeq" id="WP_181488500.1">
    <property type="nucleotide sequence ID" value="NZ_JACDUI010000002.1"/>
</dbReference>
<accession>A0A7J9NJJ9</accession>
<dbReference type="GO" id="GO:0016740">
    <property type="term" value="F:transferase activity"/>
    <property type="evidence" value="ECO:0007669"/>
    <property type="project" value="UniProtKB-KW"/>
</dbReference>
<feature type="region of interest" description="Disordered" evidence="1">
    <location>
        <begin position="288"/>
        <end position="308"/>
    </location>
</feature>
<dbReference type="Proteomes" id="UP000563838">
    <property type="component" value="Unassembled WGS sequence"/>
</dbReference>
<organism evidence="2 3">
    <name type="scientific">Methanococcus maripaludis</name>
    <name type="common">Methanococcus deltae</name>
    <dbReference type="NCBI Taxonomy" id="39152"/>
    <lineage>
        <taxon>Archaea</taxon>
        <taxon>Methanobacteriati</taxon>
        <taxon>Methanobacteriota</taxon>
        <taxon>Methanomada group</taxon>
        <taxon>Methanococci</taxon>
        <taxon>Methanococcales</taxon>
        <taxon>Methanococcaceae</taxon>
        <taxon>Methanococcus</taxon>
    </lineage>
</organism>
<evidence type="ECO:0000313" key="2">
    <source>
        <dbReference type="EMBL" id="MBA2840761.1"/>
    </source>
</evidence>
<protein>
    <submittedName>
        <fullName evidence="2">Rhodanese-related sulfurtransferase</fullName>
    </submittedName>
</protein>
<sequence>MKIINFFIPILLLLSAVPMGFASSENVVVIASTPADAILAAQYAKEMGYKFVYTPSDSLSEAAENAIAGAGHAIMIGGPDAISETVKSQLEAKVSNVERVYGVDRVDTSLALLERMYAEKPEALNNIVFAEGFNGDVTPAALNFGAPIAYFAPDNYEKVSAFISSHPVKNAVIMGSSVPDTLRTAVSNAADTTNLALGSAETVIKTALSVASNLNPSILGSVAALVYSENVNDPVIDAILSYASGDVGSVVPLPSDDESTVNGIVSSVTSITSTISISSDSTAISESISEATPAGTTTTTTTTSSSSGGSSSTIYYTQYYTVVSINNVEKVKFADMSASETDGNNVKITGEDSIVLPDLTIKTEMAQKSYSGSSGTVKISYQGTGSGLNMVYPVESYALTYGSDLDVTFYGSRALANKQVTAHVITDRQEFRDSMNDLLDGNANTFISMLNNADTVTSTTSAYGDAEFTVTPSSYGENIVIVTLGDGTIGTTATVLGVSGFEYLKYELDMNLEWFNEFNDTEIYMELNDTPTNNVRYGLLGITKDGYSFTVDITGTSTADKNFDVSLVGNGGSSLIIDDSELVSLTSSSMQTIVESIFTTDSATTFSDPNKLDTYPATLLGFNVVGEQCYFIGIVYDTTEKKIVAMDQIEETIVITP</sequence>
<evidence type="ECO:0000256" key="1">
    <source>
        <dbReference type="SAM" id="MobiDB-lite"/>
    </source>
</evidence>
<gene>
    <name evidence="2" type="ORF">HNP87_001293</name>
</gene>
<comment type="caution">
    <text evidence="2">The sequence shown here is derived from an EMBL/GenBank/DDBJ whole genome shotgun (WGS) entry which is preliminary data.</text>
</comment>